<comment type="caution">
    <text evidence="1">The sequence shown here is derived from an EMBL/GenBank/DDBJ whole genome shotgun (WGS) entry which is preliminary data.</text>
</comment>
<sequence length="1564" mass="180767">MIHDYAHLQPLKQQKLDNGYAQILQTLEDFRKKQIGGVKTGKKKFDKQTTKFCQCQERYLNLTVKKQNTVTLQEADASVDMAERHFYNASMEYVYLIQEVHERKKFEFVETLLSFMFSWLTFYHQGYEVAKDFQPYMFDLQCKIQKTRDNFEDYSCKLRKRMAEVQKQTQEEPLRNTKGKKEGYLFLLEKKAFGATWTKYYCTYDKETKKFTMLPYNQLTSKSLALQEELLLISCVRRMSDSIDKRFCFDLQVDSRPGIVYTFQALSETDRKSWMDIMDGKEPMYTSTGKPQNNEERVLDDVGINFVKRCIEVLESRGLEEQGIYRVVGVASKVTKLLNTGLDRRKNEKLTNLDDSQEWETKTITSALKSYLRNLPEPLMTYRYHNGFIAAVKNDSRQMRVNDVHALVYRIPKLNFDILKILVKHLTRVVSKSDKNLMTVSNLGVCFGPTLLRPEEETVASIMDLKFYNIVVEILIENYDKIFNSEPTNNTSPEKLSPQSSNYTNNINHIGTGGPLGNSVSLGHTGGHVSPIYITSDSPENNYNPIKTYPSNHINNSTRTYQPYTCSVRTYVEPTTGPANISASLCNVHDPQTISMYYNMSRSERLPNNTHQTVHHRKMQKLGSSGISSQSESNIPGMQSCSPTNFRIYGKLEQNSASSSNESVSSNSRDSGNNIGYTSISPEKSKRSNIGMPYPKSYRAQGAVFKRIVRKTPQILFIRHVSGVNLWNEELTLDIKQEIEKHWCDKINKKNNEDGKRKYYVLPMFPYPSGNLHMGHVRVYTISDSIARFQRMNRKNVIHPIGWDAFGLPAENAAIERNVLPEEWTILNIQHMKSQLKQLGCSFDWSRELSTCNKDFYKWTQDLFLKLYDANFVYQRKAQVNWDPIDKTVLADEQVDENGCAWRSGAKVEKKYLKQWYVQATKFAKQLYDGLDDSILEDWRDITKLQKHWIGECTGVIFDFKISEHGRISNEFIRIWTDKPEYLEHVKFIAVSSKDNVYANYEGEVMDTGVKKLIITAQNPITKESVPVFVESVDFENGLDHCIGIPGINENNLFSRYNISPGKIELSPSEITSKREEICNKARDLNQGGYWVSPKLKDWLVSRQRYWGTPIPIIHCKRCGPQPVPRSDLPVVLPKINTFSSERTSSHEYNQWKNTKCPKCKADAMRETDTLDTFFDSSWYYLRYLDFRNDSEIFNKEIVKSQMPVDLYIGGKEHAILHLYYARFVSYFLHSLGLVPTKEPFKRMLVQGMVMGRSFKLKESGKYVSEDEVEILDVKKNKAINKVTKAPVTMSWEKMSKSKQNGVDPSDMFKQYGVDTTRLLIMADVAPTSHRNWNSNTFPGILNWQHRLWLTIRDFIKHRKIVPNAIPDEKFKSEDNYMFDSRNFYIKGATFNYCQSQQMSIAVSKMQGLTNSLRRVSPFTIAKSPQYERALAAQIILLAPMAPHFASELWSGFLTAENRLNVNSEVNWSASVLEQIWPSIDLDYELELVCQVNGCENAAIKFRRKDIEVLSKEDALKLALGEDKVQKVLRTRTILDVKYTINYGYENVVNILTTQPPPKKQKQL</sequence>
<evidence type="ECO:0000313" key="2">
    <source>
        <dbReference type="Proteomes" id="UP001056778"/>
    </source>
</evidence>
<reference evidence="1" key="1">
    <citation type="submission" date="2022-04" db="EMBL/GenBank/DDBJ databases">
        <title>Chromosome-scale genome assembly of Holotrichia oblita Faldermann.</title>
        <authorList>
            <person name="Rongchong L."/>
        </authorList>
    </citation>
    <scope>NUCLEOTIDE SEQUENCE</scope>
    <source>
        <strain evidence="1">81SQS9</strain>
    </source>
</reference>
<keyword evidence="2" id="KW-1185">Reference proteome</keyword>
<name>A0ACB9T8X2_HOLOL</name>
<accession>A0ACB9T8X2</accession>
<protein>
    <submittedName>
        <fullName evidence="1">Leucyl-trna synthetase</fullName>
    </submittedName>
</protein>
<dbReference type="Proteomes" id="UP001056778">
    <property type="component" value="Chromosome 4"/>
</dbReference>
<gene>
    <name evidence="1" type="ORF">MML48_4g00005559</name>
</gene>
<organism evidence="1 2">
    <name type="scientific">Holotrichia oblita</name>
    <name type="common">Chafer beetle</name>
    <dbReference type="NCBI Taxonomy" id="644536"/>
    <lineage>
        <taxon>Eukaryota</taxon>
        <taxon>Metazoa</taxon>
        <taxon>Ecdysozoa</taxon>
        <taxon>Arthropoda</taxon>
        <taxon>Hexapoda</taxon>
        <taxon>Insecta</taxon>
        <taxon>Pterygota</taxon>
        <taxon>Neoptera</taxon>
        <taxon>Endopterygota</taxon>
        <taxon>Coleoptera</taxon>
        <taxon>Polyphaga</taxon>
        <taxon>Scarabaeiformia</taxon>
        <taxon>Scarabaeidae</taxon>
        <taxon>Melolonthinae</taxon>
        <taxon>Holotrichia</taxon>
    </lineage>
</organism>
<evidence type="ECO:0000313" key="1">
    <source>
        <dbReference type="EMBL" id="KAI4463275.1"/>
    </source>
</evidence>
<proteinExistence type="predicted"/>
<dbReference type="EMBL" id="CM043018">
    <property type="protein sequence ID" value="KAI4463275.1"/>
    <property type="molecule type" value="Genomic_DNA"/>
</dbReference>